<gene>
    <name evidence="1" type="ORF">HNQ61_000799</name>
</gene>
<name>A0A841GV47_9BACT</name>
<comment type="caution">
    <text evidence="1">The sequence shown here is derived from an EMBL/GenBank/DDBJ whole genome shotgun (WGS) entry which is preliminary data.</text>
</comment>
<dbReference type="EMBL" id="JACHIA010000002">
    <property type="protein sequence ID" value="MBB6069184.1"/>
    <property type="molecule type" value="Genomic_DNA"/>
</dbReference>
<proteinExistence type="predicted"/>
<keyword evidence="2" id="KW-1185">Reference proteome</keyword>
<reference evidence="1 2" key="1">
    <citation type="submission" date="2020-08" db="EMBL/GenBank/DDBJ databases">
        <title>Genomic Encyclopedia of Type Strains, Phase IV (KMG-IV): sequencing the most valuable type-strain genomes for metagenomic binning, comparative biology and taxonomic classification.</title>
        <authorList>
            <person name="Goeker M."/>
        </authorList>
    </citation>
    <scope>NUCLEOTIDE SEQUENCE [LARGE SCALE GENOMIC DNA]</scope>
    <source>
        <strain evidence="1 2">DSM 29007</strain>
    </source>
</reference>
<evidence type="ECO:0000313" key="2">
    <source>
        <dbReference type="Proteomes" id="UP000582837"/>
    </source>
</evidence>
<sequence>MEQQQPRPSPMRLLEILKDRFGALEAVANS</sequence>
<dbReference type="AlphaFoldDB" id="A0A841GV47"/>
<protein>
    <submittedName>
        <fullName evidence="1">Uncharacterized protein</fullName>
    </submittedName>
</protein>
<organism evidence="1 2">
    <name type="scientific">Longimicrobium terrae</name>
    <dbReference type="NCBI Taxonomy" id="1639882"/>
    <lineage>
        <taxon>Bacteria</taxon>
        <taxon>Pseudomonadati</taxon>
        <taxon>Gemmatimonadota</taxon>
        <taxon>Longimicrobiia</taxon>
        <taxon>Longimicrobiales</taxon>
        <taxon>Longimicrobiaceae</taxon>
        <taxon>Longimicrobium</taxon>
    </lineage>
</organism>
<accession>A0A841GV47</accession>
<evidence type="ECO:0000313" key="1">
    <source>
        <dbReference type="EMBL" id="MBB6069184.1"/>
    </source>
</evidence>
<dbReference type="Proteomes" id="UP000582837">
    <property type="component" value="Unassembled WGS sequence"/>
</dbReference>